<comment type="caution">
    <text evidence="1">The sequence shown here is derived from an EMBL/GenBank/DDBJ whole genome shotgun (WGS) entry which is preliminary data.</text>
</comment>
<sequence>IPLLFLLACCAPHTPTNEAVSPDPTPTVDVGVAALPDYDRGEWGRWKDADH</sequence>
<organism evidence="1">
    <name type="scientific">marine sediment metagenome</name>
    <dbReference type="NCBI Taxonomy" id="412755"/>
    <lineage>
        <taxon>unclassified sequences</taxon>
        <taxon>metagenomes</taxon>
        <taxon>ecological metagenomes</taxon>
    </lineage>
</organism>
<reference evidence="1" key="1">
    <citation type="journal article" date="2015" name="Nature">
        <title>Complex archaea that bridge the gap between prokaryotes and eukaryotes.</title>
        <authorList>
            <person name="Spang A."/>
            <person name="Saw J.H."/>
            <person name="Jorgensen S.L."/>
            <person name="Zaremba-Niedzwiedzka K."/>
            <person name="Martijn J."/>
            <person name="Lind A.E."/>
            <person name="van Eijk R."/>
            <person name="Schleper C."/>
            <person name="Guy L."/>
            <person name="Ettema T.J."/>
        </authorList>
    </citation>
    <scope>NUCLEOTIDE SEQUENCE</scope>
</reference>
<gene>
    <name evidence="1" type="ORF">LCGC14_3060490</name>
</gene>
<accession>A0A0F8WIZ8</accession>
<dbReference type="EMBL" id="LAZR01064789">
    <property type="protein sequence ID" value="KKK56842.1"/>
    <property type="molecule type" value="Genomic_DNA"/>
</dbReference>
<protein>
    <submittedName>
        <fullName evidence="1">Uncharacterized protein</fullName>
    </submittedName>
</protein>
<feature type="non-terminal residue" evidence="1">
    <location>
        <position position="1"/>
    </location>
</feature>
<dbReference type="AlphaFoldDB" id="A0A0F8WIZ8"/>
<proteinExistence type="predicted"/>
<evidence type="ECO:0000313" key="1">
    <source>
        <dbReference type="EMBL" id="KKK56842.1"/>
    </source>
</evidence>
<name>A0A0F8WIZ8_9ZZZZ</name>